<evidence type="ECO:0000313" key="3">
    <source>
        <dbReference type="Proteomes" id="UP000001861"/>
    </source>
</evidence>
<evidence type="ECO:0000313" key="2">
    <source>
        <dbReference type="EMBL" id="EFI26745.1"/>
    </source>
</evidence>
<evidence type="ECO:0000256" key="1">
    <source>
        <dbReference type="SAM" id="MobiDB-lite"/>
    </source>
</evidence>
<name>D6RQC9_COPC7</name>
<dbReference type="GeneID" id="9379652"/>
<dbReference type="Proteomes" id="UP000001861">
    <property type="component" value="Unassembled WGS sequence"/>
</dbReference>
<dbReference type="InParanoid" id="D6RQC9"/>
<dbReference type="OrthoDB" id="124582at2759"/>
<sequence>MPTLSVHNSDYEPVDQLGNEPGVNLDELKRSRASLGDDLCSALDADFDWMGKHYFARSYARAESELDSVSMKIEGKDGGGFDLWTPLEPWHVEEFIENASQAPFGHGGEKLVDTSVRDTWEIEGSREIVLRDVWKGLGVAPFETEPRLDLYKLLLYKEGGHS</sequence>
<reference evidence="2 3" key="1">
    <citation type="journal article" date="2010" name="Proc. Natl. Acad. Sci. U.S.A.">
        <title>Insights into evolution of multicellular fungi from the assembled chromosomes of the mushroom Coprinopsis cinerea (Coprinus cinereus).</title>
        <authorList>
            <person name="Stajich J.E."/>
            <person name="Wilke S.K."/>
            <person name="Ahren D."/>
            <person name="Au C.H."/>
            <person name="Birren B.W."/>
            <person name="Borodovsky M."/>
            <person name="Burns C."/>
            <person name="Canback B."/>
            <person name="Casselton L.A."/>
            <person name="Cheng C.K."/>
            <person name="Deng J."/>
            <person name="Dietrich F.S."/>
            <person name="Fargo D.C."/>
            <person name="Farman M.L."/>
            <person name="Gathman A.C."/>
            <person name="Goldberg J."/>
            <person name="Guigo R."/>
            <person name="Hoegger P.J."/>
            <person name="Hooker J.B."/>
            <person name="Huggins A."/>
            <person name="James T.Y."/>
            <person name="Kamada T."/>
            <person name="Kilaru S."/>
            <person name="Kodira C."/>
            <person name="Kues U."/>
            <person name="Kupfer D."/>
            <person name="Kwan H.S."/>
            <person name="Lomsadze A."/>
            <person name="Li W."/>
            <person name="Lilly W.W."/>
            <person name="Ma L.J."/>
            <person name="Mackey A.J."/>
            <person name="Manning G."/>
            <person name="Martin F."/>
            <person name="Muraguchi H."/>
            <person name="Natvig D.O."/>
            <person name="Palmerini H."/>
            <person name="Ramesh M.A."/>
            <person name="Rehmeyer C.J."/>
            <person name="Roe B.A."/>
            <person name="Shenoy N."/>
            <person name="Stanke M."/>
            <person name="Ter-Hovhannisyan V."/>
            <person name="Tunlid A."/>
            <person name="Velagapudi R."/>
            <person name="Vision T.J."/>
            <person name="Zeng Q."/>
            <person name="Zolan M.E."/>
            <person name="Pukkila P.J."/>
        </authorList>
    </citation>
    <scope>NUCLEOTIDE SEQUENCE [LARGE SCALE GENOMIC DNA]</scope>
    <source>
        <strain evidence="3">Okayama-7 / 130 / ATCC MYA-4618 / FGSC 9003</strain>
    </source>
</reference>
<comment type="caution">
    <text evidence="2">The sequence shown here is derived from an EMBL/GenBank/DDBJ whole genome shotgun (WGS) entry which is preliminary data.</text>
</comment>
<dbReference type="KEGG" id="cci:CC1G_15669"/>
<organism evidence="2 3">
    <name type="scientific">Coprinopsis cinerea (strain Okayama-7 / 130 / ATCC MYA-4618 / FGSC 9003)</name>
    <name type="common">Inky cap fungus</name>
    <name type="synonym">Hormographiella aspergillata</name>
    <dbReference type="NCBI Taxonomy" id="240176"/>
    <lineage>
        <taxon>Eukaryota</taxon>
        <taxon>Fungi</taxon>
        <taxon>Dikarya</taxon>
        <taxon>Basidiomycota</taxon>
        <taxon>Agaricomycotina</taxon>
        <taxon>Agaricomycetes</taxon>
        <taxon>Agaricomycetidae</taxon>
        <taxon>Agaricales</taxon>
        <taxon>Agaricineae</taxon>
        <taxon>Psathyrellaceae</taxon>
        <taxon>Coprinopsis</taxon>
    </lineage>
</organism>
<dbReference type="HOGENOM" id="CLU_1635290_0_0_1"/>
<keyword evidence="3" id="KW-1185">Reference proteome</keyword>
<dbReference type="AlphaFoldDB" id="D6RQC9"/>
<dbReference type="EMBL" id="AACS02000011">
    <property type="protein sequence ID" value="EFI26745.1"/>
    <property type="molecule type" value="Genomic_DNA"/>
</dbReference>
<gene>
    <name evidence="2" type="ORF">CC1G_15669</name>
</gene>
<proteinExistence type="predicted"/>
<feature type="region of interest" description="Disordered" evidence="1">
    <location>
        <begin position="1"/>
        <end position="22"/>
    </location>
</feature>
<dbReference type="VEuPathDB" id="FungiDB:CC1G_15669"/>
<dbReference type="RefSeq" id="XP_002910239.1">
    <property type="nucleotide sequence ID" value="XM_002910193.1"/>
</dbReference>
<protein>
    <submittedName>
        <fullName evidence="2">Uncharacterized protein</fullName>
    </submittedName>
</protein>
<accession>D6RQC9</accession>